<evidence type="ECO:0000256" key="2">
    <source>
        <dbReference type="PROSITE-ProRule" id="PRU00108"/>
    </source>
</evidence>
<dbReference type="Gene3D" id="1.10.10.60">
    <property type="entry name" value="Homeodomain-like"/>
    <property type="match status" value="1"/>
</dbReference>
<dbReference type="InterPro" id="IPR050649">
    <property type="entry name" value="Paired_Homeobox_TFs"/>
</dbReference>
<organism evidence="6 7">
    <name type="scientific">Coptotermes formosanus</name>
    <name type="common">Formosan subterranean termite</name>
    <dbReference type="NCBI Taxonomy" id="36987"/>
    <lineage>
        <taxon>Eukaryota</taxon>
        <taxon>Metazoa</taxon>
        <taxon>Ecdysozoa</taxon>
        <taxon>Arthropoda</taxon>
        <taxon>Hexapoda</taxon>
        <taxon>Insecta</taxon>
        <taxon>Pterygota</taxon>
        <taxon>Neoptera</taxon>
        <taxon>Polyneoptera</taxon>
        <taxon>Dictyoptera</taxon>
        <taxon>Blattodea</taxon>
        <taxon>Blattoidea</taxon>
        <taxon>Termitoidae</taxon>
        <taxon>Rhinotermitidae</taxon>
        <taxon>Coptotermes</taxon>
    </lineage>
</organism>
<dbReference type="InterPro" id="IPR001356">
    <property type="entry name" value="HD"/>
</dbReference>
<comment type="caution">
    <text evidence="6">The sequence shown here is derived from an EMBL/GenBank/DDBJ whole genome shotgun (WGS) entry which is preliminary data.</text>
</comment>
<keyword evidence="7" id="KW-1185">Reference proteome</keyword>
<gene>
    <name evidence="6" type="ORF">Cfor_09151</name>
</gene>
<dbReference type="CDD" id="cd00086">
    <property type="entry name" value="homeodomain"/>
    <property type="match status" value="1"/>
</dbReference>
<feature type="DNA-binding region" description="Homeobox" evidence="2">
    <location>
        <begin position="24"/>
        <end position="64"/>
    </location>
</feature>
<sequence length="362" mass="39048">MTSYSRKAAEARIQKLCALHFRTTFTAYQLEELERAFERAPYPDVFAREELALKLNLSESRVQEIVKFGFSVTSGGITFVPSFVENGSPSSALGSTFSALNNTLTPFASPAPSATSTPDSWAYSSAYDISTHLNLLSPSNSPYSTSFSTANNTAAYTSAYATMLPQHDSAPSTANLFTGGSMRTHQDYVVASSNNSPPSSLRTHGDYHGSNSPPMRTHQDYVTGNTNSPPSALRTHQDYAVTGTGNSSPQNSLRSHQDYVTNTHSPPPPLREYQNIVISQQSPTHQQLTSAMGTRGDTQASKTMDYIDVGHMSPQKYQDDMLGGHDKGDGGFNVGASNGNSASKDIKAESNQNFVTLPPFLG</sequence>
<dbReference type="Pfam" id="PF00046">
    <property type="entry name" value="Homeodomain"/>
    <property type="match status" value="1"/>
</dbReference>
<evidence type="ECO:0000256" key="3">
    <source>
        <dbReference type="RuleBase" id="RU000682"/>
    </source>
</evidence>
<keyword evidence="2 3" id="KW-0371">Homeobox</keyword>
<dbReference type="PANTHER" id="PTHR24329">
    <property type="entry name" value="HOMEOBOX PROTEIN ARISTALESS"/>
    <property type="match status" value="1"/>
</dbReference>
<dbReference type="GO" id="GO:0000977">
    <property type="term" value="F:RNA polymerase II transcription regulatory region sequence-specific DNA binding"/>
    <property type="evidence" value="ECO:0007669"/>
    <property type="project" value="TreeGrafter"/>
</dbReference>
<dbReference type="PANTHER" id="PTHR24329:SF543">
    <property type="entry name" value="FI01017P-RELATED"/>
    <property type="match status" value="1"/>
</dbReference>
<proteinExistence type="predicted"/>
<keyword evidence="2 3" id="KW-0539">Nucleus</keyword>
<name>A0A6L2PTF6_COPFO</name>
<dbReference type="EMBL" id="BLKM01000550">
    <property type="protein sequence ID" value="GFG35504.1"/>
    <property type="molecule type" value="Genomic_DNA"/>
</dbReference>
<evidence type="ECO:0000313" key="7">
    <source>
        <dbReference type="Proteomes" id="UP000502823"/>
    </source>
</evidence>
<evidence type="ECO:0000256" key="1">
    <source>
        <dbReference type="ARBA" id="ARBA00004123"/>
    </source>
</evidence>
<dbReference type="OrthoDB" id="6159439at2759"/>
<evidence type="ECO:0000313" key="6">
    <source>
        <dbReference type="EMBL" id="GFG35504.1"/>
    </source>
</evidence>
<dbReference type="Proteomes" id="UP000502823">
    <property type="component" value="Unassembled WGS sequence"/>
</dbReference>
<dbReference type="PROSITE" id="PS50071">
    <property type="entry name" value="HOMEOBOX_2"/>
    <property type="match status" value="1"/>
</dbReference>
<feature type="compositionally biased region" description="Polar residues" evidence="4">
    <location>
        <begin position="243"/>
        <end position="264"/>
    </location>
</feature>
<dbReference type="InParanoid" id="A0A6L2PTF6"/>
<evidence type="ECO:0000256" key="4">
    <source>
        <dbReference type="SAM" id="MobiDB-lite"/>
    </source>
</evidence>
<feature type="region of interest" description="Disordered" evidence="4">
    <location>
        <begin position="190"/>
        <end position="264"/>
    </location>
</feature>
<accession>A0A6L2PTF6</accession>
<dbReference type="GO" id="GO:0000981">
    <property type="term" value="F:DNA-binding transcription factor activity, RNA polymerase II-specific"/>
    <property type="evidence" value="ECO:0007669"/>
    <property type="project" value="TreeGrafter"/>
</dbReference>
<dbReference type="SMART" id="SM00389">
    <property type="entry name" value="HOX"/>
    <property type="match status" value="1"/>
</dbReference>
<evidence type="ECO:0000259" key="5">
    <source>
        <dbReference type="PROSITE" id="PS50071"/>
    </source>
</evidence>
<dbReference type="AlphaFoldDB" id="A0A6L2PTF6"/>
<reference evidence="7" key="1">
    <citation type="submission" date="2020-01" db="EMBL/GenBank/DDBJ databases">
        <title>Draft genome sequence of the Termite Coptotermes fromosanus.</title>
        <authorList>
            <person name="Itakura S."/>
            <person name="Yosikawa Y."/>
            <person name="Umezawa K."/>
        </authorList>
    </citation>
    <scope>NUCLEOTIDE SEQUENCE [LARGE SCALE GENOMIC DNA]</scope>
</reference>
<dbReference type="InterPro" id="IPR009057">
    <property type="entry name" value="Homeodomain-like_sf"/>
</dbReference>
<protein>
    <recommendedName>
        <fullName evidence="5">Homeobox domain-containing protein</fullName>
    </recommendedName>
</protein>
<comment type="subcellular location">
    <subcellularLocation>
        <location evidence="1 2 3">Nucleus</location>
    </subcellularLocation>
</comment>
<dbReference type="GO" id="GO:0005634">
    <property type="term" value="C:nucleus"/>
    <property type="evidence" value="ECO:0007669"/>
    <property type="project" value="UniProtKB-SubCell"/>
</dbReference>
<dbReference type="SUPFAM" id="SSF46689">
    <property type="entry name" value="Homeodomain-like"/>
    <property type="match status" value="1"/>
</dbReference>
<keyword evidence="2 3" id="KW-0238">DNA-binding</keyword>
<feature type="domain" description="Homeobox" evidence="5">
    <location>
        <begin position="22"/>
        <end position="63"/>
    </location>
</feature>
<feature type="compositionally biased region" description="Polar residues" evidence="4">
    <location>
        <begin position="209"/>
        <end position="230"/>
    </location>
</feature>